<name>A0A0B0NY13_GOSAR</name>
<evidence type="ECO:0000313" key="2">
    <source>
        <dbReference type="Proteomes" id="UP000032142"/>
    </source>
</evidence>
<evidence type="ECO:0000313" key="1">
    <source>
        <dbReference type="EMBL" id="KHG19358.1"/>
    </source>
</evidence>
<sequence length="46" mass="5385">MYDLVMTSVRIYMCNVCVISSICDWKLDKLLRISNECNQSVKNQNL</sequence>
<proteinExistence type="predicted"/>
<protein>
    <submittedName>
        <fullName evidence="1">Uncharacterized protein</fullName>
    </submittedName>
</protein>
<dbReference type="EMBL" id="KN412822">
    <property type="protein sequence ID" value="KHG19358.1"/>
    <property type="molecule type" value="Genomic_DNA"/>
</dbReference>
<reference evidence="2" key="1">
    <citation type="submission" date="2014-09" db="EMBL/GenBank/DDBJ databases">
        <authorList>
            <person name="Mudge J."/>
            <person name="Ramaraj T."/>
            <person name="Lindquist I.E."/>
            <person name="Bharti A.K."/>
            <person name="Sundararajan A."/>
            <person name="Cameron C.T."/>
            <person name="Woodward J.E."/>
            <person name="May G.D."/>
            <person name="Brubaker C."/>
            <person name="Broadhvest J."/>
            <person name="Wilkins T.A."/>
        </authorList>
    </citation>
    <scope>NUCLEOTIDE SEQUENCE</scope>
    <source>
        <strain evidence="2">cv. AKA8401</strain>
    </source>
</reference>
<dbReference type="AlphaFoldDB" id="A0A0B0NY13"/>
<keyword evidence="2" id="KW-1185">Reference proteome</keyword>
<gene>
    <name evidence="1" type="ORF">F383_24521</name>
</gene>
<accession>A0A0B0NY13</accession>
<organism evidence="1 2">
    <name type="scientific">Gossypium arboreum</name>
    <name type="common">Tree cotton</name>
    <name type="synonym">Gossypium nanking</name>
    <dbReference type="NCBI Taxonomy" id="29729"/>
    <lineage>
        <taxon>Eukaryota</taxon>
        <taxon>Viridiplantae</taxon>
        <taxon>Streptophyta</taxon>
        <taxon>Embryophyta</taxon>
        <taxon>Tracheophyta</taxon>
        <taxon>Spermatophyta</taxon>
        <taxon>Magnoliopsida</taxon>
        <taxon>eudicotyledons</taxon>
        <taxon>Gunneridae</taxon>
        <taxon>Pentapetalae</taxon>
        <taxon>rosids</taxon>
        <taxon>malvids</taxon>
        <taxon>Malvales</taxon>
        <taxon>Malvaceae</taxon>
        <taxon>Malvoideae</taxon>
        <taxon>Gossypium</taxon>
    </lineage>
</organism>
<dbReference type="Proteomes" id="UP000032142">
    <property type="component" value="Unassembled WGS sequence"/>
</dbReference>